<dbReference type="PROSITE" id="PS00958">
    <property type="entry name" value="TRANSALDOLASE_2"/>
    <property type="match status" value="1"/>
</dbReference>
<evidence type="ECO:0000256" key="1">
    <source>
        <dbReference type="ARBA" id="ARBA00023270"/>
    </source>
</evidence>
<evidence type="ECO:0000313" key="3">
    <source>
        <dbReference type="EMBL" id="KAH0964810.1"/>
    </source>
</evidence>
<evidence type="ECO:0000313" key="4">
    <source>
        <dbReference type="Proteomes" id="UP000824596"/>
    </source>
</evidence>
<comment type="pathway">
    <text evidence="2">Carbohydrate degradation; pentose phosphate pathway; D-glyceraldehyde 3-phosphate and beta-D-fructose 6-phosphate from D-ribose 5-phosphate and D-xylulose 5-phosphate (non-oxidative stage): step 2/3.</text>
</comment>
<evidence type="ECO:0000256" key="2">
    <source>
        <dbReference type="RuleBase" id="RU000501"/>
    </source>
</evidence>
<dbReference type="PANTHER" id="PTHR10683">
    <property type="entry name" value="TRANSALDOLASE"/>
    <property type="match status" value="1"/>
</dbReference>
<accession>A0A9P8N0T1</accession>
<gene>
    <name evidence="3" type="ORF">HRG_02826</name>
</gene>
<dbReference type="InterPro" id="IPR013785">
    <property type="entry name" value="Aldolase_TIM"/>
</dbReference>
<keyword evidence="2" id="KW-0570">Pentose shunt</keyword>
<dbReference type="EC" id="2.2.1.2" evidence="2"/>
<dbReference type="SUPFAM" id="SSF51569">
    <property type="entry name" value="Aldolase"/>
    <property type="match status" value="1"/>
</dbReference>
<dbReference type="Gene3D" id="3.20.20.70">
    <property type="entry name" value="Aldolase class I"/>
    <property type="match status" value="1"/>
</dbReference>
<name>A0A9P8N0T1_9HYPO</name>
<dbReference type="GeneID" id="68351955"/>
<dbReference type="AlphaFoldDB" id="A0A9P8N0T1"/>
<comment type="function">
    <text evidence="2">Catalyzes the rate-limiting step of the non-oxidative phase in the pentose phosphate pathway. Catalyzes the reversible conversion of sedheptulose-7-phosphate and D-glyceraldehyde 3-phosphate into erythrose-4-phosphate and beta-D-fructose 6-phosphate.</text>
</comment>
<reference evidence="3" key="1">
    <citation type="submission" date="2021-09" db="EMBL/GenBank/DDBJ databases">
        <title>A high-quality genome of the endoparasitic fungus Hirsutella rhossiliensis with a comparison of Hirsutella genomes reveals transposable elements contributing to genome size variation.</title>
        <authorList>
            <person name="Lin R."/>
            <person name="Jiao Y."/>
            <person name="Sun X."/>
            <person name="Ling J."/>
            <person name="Xie B."/>
            <person name="Cheng X."/>
        </authorList>
    </citation>
    <scope>NUCLEOTIDE SEQUENCE</scope>
    <source>
        <strain evidence="3">HR02</strain>
    </source>
</reference>
<keyword evidence="4" id="KW-1185">Reference proteome</keyword>
<keyword evidence="1" id="KW-0704">Schiff base</keyword>
<dbReference type="InterPro" id="IPR018225">
    <property type="entry name" value="Transaldolase_AS"/>
</dbReference>
<comment type="caution">
    <text evidence="3">The sequence shown here is derived from an EMBL/GenBank/DDBJ whole genome shotgun (WGS) entry which is preliminary data.</text>
</comment>
<comment type="catalytic activity">
    <reaction evidence="2">
        <text>D-sedoheptulose 7-phosphate + D-glyceraldehyde 3-phosphate = D-erythrose 4-phosphate + beta-D-fructose 6-phosphate</text>
        <dbReference type="Rhea" id="RHEA:17053"/>
        <dbReference type="ChEBI" id="CHEBI:16897"/>
        <dbReference type="ChEBI" id="CHEBI:57483"/>
        <dbReference type="ChEBI" id="CHEBI:57634"/>
        <dbReference type="ChEBI" id="CHEBI:59776"/>
        <dbReference type="EC" id="2.2.1.2"/>
    </reaction>
</comment>
<dbReference type="Proteomes" id="UP000824596">
    <property type="component" value="Unassembled WGS sequence"/>
</dbReference>
<dbReference type="Pfam" id="PF00923">
    <property type="entry name" value="TAL_FSA"/>
    <property type="match status" value="1"/>
</dbReference>
<keyword evidence="2" id="KW-0808">Transferase</keyword>
<dbReference type="RefSeq" id="XP_044722323.1">
    <property type="nucleotide sequence ID" value="XM_044861297.1"/>
</dbReference>
<dbReference type="EMBL" id="JAIZPD010000003">
    <property type="protein sequence ID" value="KAH0964810.1"/>
    <property type="molecule type" value="Genomic_DNA"/>
</dbReference>
<dbReference type="GO" id="GO:0005975">
    <property type="term" value="P:carbohydrate metabolic process"/>
    <property type="evidence" value="ECO:0007669"/>
    <property type="project" value="InterPro"/>
</dbReference>
<organism evidence="3 4">
    <name type="scientific">Hirsutella rhossiliensis</name>
    <dbReference type="NCBI Taxonomy" id="111463"/>
    <lineage>
        <taxon>Eukaryota</taxon>
        <taxon>Fungi</taxon>
        <taxon>Dikarya</taxon>
        <taxon>Ascomycota</taxon>
        <taxon>Pezizomycotina</taxon>
        <taxon>Sordariomycetes</taxon>
        <taxon>Hypocreomycetidae</taxon>
        <taxon>Hypocreales</taxon>
        <taxon>Ophiocordycipitaceae</taxon>
        <taxon>Hirsutella</taxon>
    </lineage>
</organism>
<dbReference type="GO" id="GO:0009052">
    <property type="term" value="P:pentose-phosphate shunt, non-oxidative branch"/>
    <property type="evidence" value="ECO:0007669"/>
    <property type="project" value="TreeGrafter"/>
</dbReference>
<dbReference type="GO" id="GO:0004801">
    <property type="term" value="F:transaldolase activity"/>
    <property type="evidence" value="ECO:0007669"/>
    <property type="project" value="UniProtKB-EC"/>
</dbReference>
<dbReference type="PANTHER" id="PTHR10683:SF34">
    <property type="entry name" value="TRANSALDOLASE"/>
    <property type="match status" value="1"/>
</dbReference>
<sequence length="340" mass="37078">MPSLLDALREASQVDCDTLDSQVAERLGPFVDCTSNQAIAFFELSRPVSGDSRLHHAELIKSAISEANGPLQRLQGLLSLEAFAVEVLMVKLQLRIAPNVTGRLHVQTNPKFSYSTAASVENAERILAIFGALAPDLDPRKVCIKIPATWEGLQACRAVEAKGIATLATTMFCMEQAVLAADAGCTYIAPYVNELKVHFEHGFVDDHKAFDLCREAQTYFRDNAHRTRVVAASLTSVDEVMQLAGLDHITVSPGLLHKLAARDASSWSGSPGAYVAADPDKPRAQYRELVANEAAWRLAFTRSGFGTSEGKMVQVINYFADFDEKLEALVKQLSEPDDAI</sequence>
<dbReference type="InterPro" id="IPR001585">
    <property type="entry name" value="TAL/FSA"/>
</dbReference>
<dbReference type="OrthoDB" id="1711136at2759"/>
<protein>
    <recommendedName>
        <fullName evidence="2">Transaldolase</fullName>
        <ecNumber evidence="2">2.2.1.2</ecNumber>
    </recommendedName>
</protein>
<proteinExistence type="predicted"/>